<accession>A0ABS6S0N9</accession>
<feature type="coiled-coil region" evidence="1">
    <location>
        <begin position="9"/>
        <end position="36"/>
    </location>
</feature>
<dbReference type="RefSeq" id="WP_218253037.1">
    <property type="nucleotide sequence ID" value="NZ_JABXWD010000254.1"/>
</dbReference>
<dbReference type="Proteomes" id="UP001196980">
    <property type="component" value="Unassembled WGS sequence"/>
</dbReference>
<evidence type="ECO:0000256" key="1">
    <source>
        <dbReference type="SAM" id="Coils"/>
    </source>
</evidence>
<protein>
    <submittedName>
        <fullName evidence="2">Uncharacterized protein</fullName>
    </submittedName>
</protein>
<gene>
    <name evidence="2" type="ORF">HWQ67_12565</name>
</gene>
<proteinExistence type="predicted"/>
<reference evidence="2 3" key="1">
    <citation type="journal article" date="2020" name="J Geophys Res Biogeosci">
        <title>Magnetotaxis as an Adaptation to Enable Bacterial Shuttling of Microbial Sulfur and Sulfur Cycling Across Aquatic Oxic#Anoxic Interfaces.</title>
        <authorList>
            <person name="Li J."/>
            <person name="Liu P."/>
            <person name="Wang J."/>
            <person name="Roberts A.P."/>
            <person name="Pan Y."/>
        </authorList>
    </citation>
    <scope>NUCLEOTIDE SEQUENCE [LARGE SCALE GENOMIC DNA]</scope>
    <source>
        <strain evidence="2 3">MYR-1_YQ</strain>
    </source>
</reference>
<dbReference type="EMBL" id="JABXWD010000254">
    <property type="protein sequence ID" value="MBV6342418.1"/>
    <property type="molecule type" value="Genomic_DNA"/>
</dbReference>
<keyword evidence="1" id="KW-0175">Coiled coil</keyword>
<name>A0ABS6S0N9_9BACT</name>
<evidence type="ECO:0000313" key="2">
    <source>
        <dbReference type="EMBL" id="MBV6342418.1"/>
    </source>
</evidence>
<sequence>MSKEERLEGLKLMERAKKLHSEIDELKRRLDIVASEFAEKTCPFSVGDTVEIAGYSYRGKKGLVTHVAGKVSDWPGRPISWVVCGAVLKADGTAGSYSFSFDMWQWGDYKEHLKRMKQWEKEKGKPFPLRV</sequence>
<keyword evidence="3" id="KW-1185">Reference proteome</keyword>
<evidence type="ECO:0000313" key="3">
    <source>
        <dbReference type="Proteomes" id="UP001196980"/>
    </source>
</evidence>
<organism evidence="2 3">
    <name type="scientific">Candidatus Magnetobacterium casense</name>
    <dbReference type="NCBI Taxonomy" id="1455061"/>
    <lineage>
        <taxon>Bacteria</taxon>
        <taxon>Pseudomonadati</taxon>
        <taxon>Nitrospirota</taxon>
        <taxon>Thermodesulfovibrionia</taxon>
        <taxon>Thermodesulfovibrionales</taxon>
        <taxon>Candidatus Magnetobacteriaceae</taxon>
        <taxon>Candidatus Magnetobacterium</taxon>
    </lineage>
</organism>
<comment type="caution">
    <text evidence="2">The sequence shown here is derived from an EMBL/GenBank/DDBJ whole genome shotgun (WGS) entry which is preliminary data.</text>
</comment>